<gene>
    <name evidence="3" type="ORF">D778_02537</name>
</gene>
<dbReference type="GeneID" id="98641032"/>
<evidence type="ECO:0000313" key="3">
    <source>
        <dbReference type="EMBL" id="EMQ95443.1"/>
    </source>
</evidence>
<dbReference type="OrthoDB" id="2149800at2"/>
<dbReference type="RefSeq" id="WP_007648547.1">
    <property type="nucleotide sequence ID" value="NZ_ANLA01000007.1"/>
</dbReference>
<feature type="signal peptide" evidence="1">
    <location>
        <begin position="1"/>
        <end position="21"/>
    </location>
</feature>
<dbReference type="PANTHER" id="PTHR33734">
    <property type="entry name" value="LYSM DOMAIN-CONTAINING GPI-ANCHORED PROTEIN 2"/>
    <property type="match status" value="1"/>
</dbReference>
<dbReference type="Pfam" id="PF01476">
    <property type="entry name" value="LysM"/>
    <property type="match status" value="3"/>
</dbReference>
<dbReference type="PATRIC" id="fig|1137281.3.peg.1126"/>
<name>M7NAD7_9FLAO</name>
<dbReference type="PROSITE" id="PS51257">
    <property type="entry name" value="PROKAR_LIPOPROTEIN"/>
    <property type="match status" value="1"/>
</dbReference>
<dbReference type="InterPro" id="IPR036779">
    <property type="entry name" value="LysM_dom_sf"/>
</dbReference>
<dbReference type="Gene3D" id="3.10.350.10">
    <property type="entry name" value="LysM domain"/>
    <property type="match status" value="3"/>
</dbReference>
<dbReference type="eggNOG" id="COG1388">
    <property type="taxonomic scope" value="Bacteria"/>
</dbReference>
<dbReference type="InterPro" id="IPR028082">
    <property type="entry name" value="Peripla_BP_I"/>
</dbReference>
<sequence length="638" mass="72382">MKKIIYILFLVLIVGCASSQAQNFKTHKVKQGETIESIAKRYQVNTQDIYGLNPDAKKGIKTNAVLIIPNSKSSNSAPQATIEKELVGFKQHKVKRKETLYSLAKEYDVEEAEIKKHNTFLYANNLRKGDDLKIPVYKKVFTVSKPESTTKIYTVLPKEGKWRIAYKFGITIDQLEALNPDMGEVLNVGDQIHVPNINQKEEKPIDEAYSYYKVLPKEGFYRLKLKLGVEQEQLEILNPGLKESGLKEGMILKIPYNATVGETTNTEQQEIDLTDRIKSSNTKHLVIMLPFQLNKVDADSIQDAKKELTSNPFLSMSMDFHSGALMALDSLKKLGVNLKVDVYDTKNLLSEVSHILNTNEFSDVDAVIGPFMQNNIEKVASELKTYQVPVISPITKNVTLTENVFQSRPSESLLYDKIVDFVKNDSIKQHVIIVSDAKHTKVSDNLKRTFLSASQVFSRKNRKGEDAFYILDQDILGSLKPGKNVVFLESDNPGFVSNVTSKLNSMKNKERNIVLVTTNMNAAFEDDEVSNYHLSHLDFHFPTISKSYNEDDNNSFVKAYEKRYGITPNKVAVRGFDITMDVVLRLVSSEDLYLSVTEAPLTEYVENKFAYKKKFLGGYYNDTVYLVKYQDLKIVEVN</sequence>
<organism evidence="3 4">
    <name type="scientific">Xanthomarina gelatinilytica</name>
    <dbReference type="NCBI Taxonomy" id="1137281"/>
    <lineage>
        <taxon>Bacteria</taxon>
        <taxon>Pseudomonadati</taxon>
        <taxon>Bacteroidota</taxon>
        <taxon>Flavobacteriia</taxon>
        <taxon>Flavobacteriales</taxon>
        <taxon>Flavobacteriaceae</taxon>
        <taxon>Xanthomarina</taxon>
    </lineage>
</organism>
<comment type="caution">
    <text evidence="3">The sequence shown here is derived from an EMBL/GenBank/DDBJ whole genome shotgun (WGS) entry which is preliminary data.</text>
</comment>
<dbReference type="SUPFAM" id="SSF54106">
    <property type="entry name" value="LysM domain"/>
    <property type="match status" value="3"/>
</dbReference>
<accession>M7NAD7</accession>
<reference evidence="3 4" key="1">
    <citation type="submission" date="2012-12" db="EMBL/GenBank/DDBJ databases">
        <title>Genome assembly of Formosa sp. AK20.</title>
        <authorList>
            <person name="Kumar R."/>
            <person name="Khatri I."/>
            <person name="Vaidya B."/>
            <person name="Subramanian S."/>
            <person name="Pinnaka A."/>
        </authorList>
    </citation>
    <scope>NUCLEOTIDE SEQUENCE [LARGE SCALE GENOMIC DNA]</scope>
    <source>
        <strain evidence="3 4">AK20</strain>
    </source>
</reference>
<dbReference type="EMBL" id="ANLA01000007">
    <property type="protein sequence ID" value="EMQ95443.1"/>
    <property type="molecule type" value="Genomic_DNA"/>
</dbReference>
<keyword evidence="1" id="KW-0732">Signal</keyword>
<feature type="chain" id="PRO_5004081991" description="LysM domain-containing protein" evidence="1">
    <location>
        <begin position="22"/>
        <end position="638"/>
    </location>
</feature>
<dbReference type="PROSITE" id="PS51782">
    <property type="entry name" value="LYSM"/>
    <property type="match status" value="3"/>
</dbReference>
<proteinExistence type="predicted"/>
<dbReference type="PANTHER" id="PTHR33734:SF22">
    <property type="entry name" value="MEMBRANE-BOUND LYTIC MUREIN TRANSGLYCOSYLASE D"/>
    <property type="match status" value="1"/>
</dbReference>
<dbReference type="SMART" id="SM00257">
    <property type="entry name" value="LysM"/>
    <property type="match status" value="4"/>
</dbReference>
<dbReference type="GO" id="GO:0008932">
    <property type="term" value="F:lytic endotransglycosylase activity"/>
    <property type="evidence" value="ECO:0007669"/>
    <property type="project" value="TreeGrafter"/>
</dbReference>
<dbReference type="SUPFAM" id="SSF53822">
    <property type="entry name" value="Periplasmic binding protein-like I"/>
    <property type="match status" value="1"/>
</dbReference>
<evidence type="ECO:0000259" key="2">
    <source>
        <dbReference type="PROSITE" id="PS51782"/>
    </source>
</evidence>
<dbReference type="InterPro" id="IPR018392">
    <property type="entry name" value="LysM"/>
</dbReference>
<dbReference type="Gene3D" id="3.40.50.2300">
    <property type="match status" value="2"/>
</dbReference>
<feature type="domain" description="LysM" evidence="2">
    <location>
        <begin position="25"/>
        <end position="68"/>
    </location>
</feature>
<keyword evidence="4" id="KW-1185">Reference proteome</keyword>
<dbReference type="Proteomes" id="UP000012024">
    <property type="component" value="Unassembled WGS sequence"/>
</dbReference>
<feature type="domain" description="LysM" evidence="2">
    <location>
        <begin position="90"/>
        <end position="134"/>
    </location>
</feature>
<dbReference type="eggNOG" id="COG0683">
    <property type="taxonomic scope" value="Bacteria"/>
</dbReference>
<evidence type="ECO:0000256" key="1">
    <source>
        <dbReference type="SAM" id="SignalP"/>
    </source>
</evidence>
<dbReference type="AlphaFoldDB" id="M7NAD7"/>
<evidence type="ECO:0000313" key="4">
    <source>
        <dbReference type="Proteomes" id="UP000012024"/>
    </source>
</evidence>
<dbReference type="CDD" id="cd00118">
    <property type="entry name" value="LysM"/>
    <property type="match status" value="3"/>
</dbReference>
<protein>
    <recommendedName>
        <fullName evidence="2">LysM domain-containing protein</fullName>
    </recommendedName>
</protein>
<feature type="domain" description="LysM" evidence="2">
    <location>
        <begin position="151"/>
        <end position="194"/>
    </location>
</feature>